<feature type="transmembrane region" description="Helical" evidence="8">
    <location>
        <begin position="301"/>
        <end position="322"/>
    </location>
</feature>
<dbReference type="GO" id="GO:0033214">
    <property type="term" value="P:siderophore-iron import into cell"/>
    <property type="evidence" value="ECO:0007669"/>
    <property type="project" value="TreeGrafter"/>
</dbReference>
<proteinExistence type="inferred from homology"/>
<dbReference type="CDD" id="cd06550">
    <property type="entry name" value="TM_ABC_iron-siderophores_like"/>
    <property type="match status" value="1"/>
</dbReference>
<feature type="transmembrane region" description="Helical" evidence="8">
    <location>
        <begin position="63"/>
        <end position="82"/>
    </location>
</feature>
<feature type="transmembrane region" description="Helical" evidence="8">
    <location>
        <begin position="146"/>
        <end position="168"/>
    </location>
</feature>
<gene>
    <name evidence="9" type="ORF">HF682_15295</name>
</gene>
<evidence type="ECO:0000256" key="7">
    <source>
        <dbReference type="ARBA" id="ARBA00023136"/>
    </source>
</evidence>
<dbReference type="InterPro" id="IPR000522">
    <property type="entry name" value="ABC_transptr_permease_BtuC"/>
</dbReference>
<dbReference type="PANTHER" id="PTHR30472">
    <property type="entry name" value="FERRIC ENTEROBACTIN TRANSPORT SYSTEM PERMEASE PROTEIN"/>
    <property type="match status" value="1"/>
</dbReference>
<evidence type="ECO:0000256" key="5">
    <source>
        <dbReference type="ARBA" id="ARBA00022692"/>
    </source>
</evidence>
<keyword evidence="10" id="KW-1185">Reference proteome</keyword>
<dbReference type="Proteomes" id="UP000587991">
    <property type="component" value="Unassembled WGS sequence"/>
</dbReference>
<keyword evidence="3" id="KW-0813">Transport</keyword>
<comment type="similarity">
    <text evidence="2">Belongs to the binding-protein-dependent transport system permease family. FecCD subfamily.</text>
</comment>
<sequence>MTRSLHPPPPLLRLALLAGLLLLAMVLALLLGSLPLSLAELWAVLRGQGSPLAHSIVFELRLPRMLQAMLVGGLLSLAGWQMQLLLRNPLADPYILGISSGAALAGLLGLLLGVSGLWLNLWSGLGAGVSLLLLLLLAGRSSSERLLLTGVMLSSLCVSGVSLILSLAPGERLRGMLFWLMGDLSQPVPYWPLLLILLVSTLLSVILHLPLAILSQGETLAYSLGVAIRPLRLLLLLLASLLTASAVMTAGSIGFIGMAVPHLARLLCGTALPAQLAGSLLLGPTLLLLADTASRTLFAPLQIPVGVCTALFGAPVFLWLLYRHGTTAR</sequence>
<comment type="caution">
    <text evidence="9">The sequence shown here is derived from an EMBL/GenBank/DDBJ whole genome shotgun (WGS) entry which is preliminary data.</text>
</comment>
<keyword evidence="5 8" id="KW-0812">Transmembrane</keyword>
<dbReference type="SUPFAM" id="SSF81345">
    <property type="entry name" value="ABC transporter involved in vitamin B12 uptake, BtuC"/>
    <property type="match status" value="1"/>
</dbReference>
<dbReference type="Pfam" id="PF01032">
    <property type="entry name" value="FecCD"/>
    <property type="match status" value="1"/>
</dbReference>
<evidence type="ECO:0000256" key="3">
    <source>
        <dbReference type="ARBA" id="ARBA00022448"/>
    </source>
</evidence>
<organism evidence="9 10">
    <name type="scientific">Leeia aquatica</name>
    <dbReference type="NCBI Taxonomy" id="2725557"/>
    <lineage>
        <taxon>Bacteria</taxon>
        <taxon>Pseudomonadati</taxon>
        <taxon>Pseudomonadota</taxon>
        <taxon>Betaproteobacteria</taxon>
        <taxon>Neisseriales</taxon>
        <taxon>Leeiaceae</taxon>
        <taxon>Leeia</taxon>
    </lineage>
</organism>
<keyword evidence="7 8" id="KW-0472">Membrane</keyword>
<feature type="transmembrane region" description="Helical" evidence="8">
    <location>
        <begin position="94"/>
        <end position="115"/>
    </location>
</feature>
<feature type="transmembrane region" description="Helical" evidence="8">
    <location>
        <begin position="188"/>
        <end position="213"/>
    </location>
</feature>
<evidence type="ECO:0000256" key="2">
    <source>
        <dbReference type="ARBA" id="ARBA00007935"/>
    </source>
</evidence>
<keyword evidence="4" id="KW-1003">Cell membrane</keyword>
<feature type="transmembrane region" description="Helical" evidence="8">
    <location>
        <begin position="233"/>
        <end position="257"/>
    </location>
</feature>
<reference evidence="9 10" key="1">
    <citation type="submission" date="2020-04" db="EMBL/GenBank/DDBJ databases">
        <title>Draft genome of Leeia sp. IMCC25680.</title>
        <authorList>
            <person name="Song J."/>
            <person name="Cho J.-C."/>
        </authorList>
    </citation>
    <scope>NUCLEOTIDE SEQUENCE [LARGE SCALE GENOMIC DNA]</scope>
    <source>
        <strain evidence="9 10">IMCC25680</strain>
    </source>
</reference>
<dbReference type="Gene3D" id="1.10.3470.10">
    <property type="entry name" value="ABC transporter involved in vitamin B12 uptake, BtuC"/>
    <property type="match status" value="1"/>
</dbReference>
<dbReference type="AlphaFoldDB" id="A0A847S462"/>
<dbReference type="EMBL" id="JABAIM010000004">
    <property type="protein sequence ID" value="NLR76531.1"/>
    <property type="molecule type" value="Genomic_DNA"/>
</dbReference>
<evidence type="ECO:0000256" key="6">
    <source>
        <dbReference type="ARBA" id="ARBA00022989"/>
    </source>
</evidence>
<evidence type="ECO:0000256" key="1">
    <source>
        <dbReference type="ARBA" id="ARBA00004651"/>
    </source>
</evidence>
<evidence type="ECO:0000256" key="4">
    <source>
        <dbReference type="ARBA" id="ARBA00022475"/>
    </source>
</evidence>
<dbReference type="InterPro" id="IPR037294">
    <property type="entry name" value="ABC_BtuC-like"/>
</dbReference>
<accession>A0A847S462</accession>
<protein>
    <submittedName>
        <fullName evidence="9">Iron ABC transporter permease</fullName>
    </submittedName>
</protein>
<dbReference type="GO" id="GO:0022857">
    <property type="term" value="F:transmembrane transporter activity"/>
    <property type="evidence" value="ECO:0007669"/>
    <property type="project" value="InterPro"/>
</dbReference>
<evidence type="ECO:0000256" key="8">
    <source>
        <dbReference type="SAM" id="Phobius"/>
    </source>
</evidence>
<comment type="subcellular location">
    <subcellularLocation>
        <location evidence="1">Cell membrane</location>
        <topology evidence="1">Multi-pass membrane protein</topology>
    </subcellularLocation>
</comment>
<dbReference type="GO" id="GO:0005886">
    <property type="term" value="C:plasma membrane"/>
    <property type="evidence" value="ECO:0007669"/>
    <property type="project" value="UniProtKB-SubCell"/>
</dbReference>
<feature type="transmembrane region" description="Helical" evidence="8">
    <location>
        <begin position="121"/>
        <end position="139"/>
    </location>
</feature>
<dbReference type="PANTHER" id="PTHR30472:SF25">
    <property type="entry name" value="ABC TRANSPORTER PERMEASE PROTEIN MJ0876-RELATED"/>
    <property type="match status" value="1"/>
</dbReference>
<name>A0A847S462_9NEIS</name>
<feature type="transmembrane region" description="Helical" evidence="8">
    <location>
        <begin position="263"/>
        <end position="289"/>
    </location>
</feature>
<keyword evidence="6 8" id="KW-1133">Transmembrane helix</keyword>
<dbReference type="RefSeq" id="WP_168878205.1">
    <property type="nucleotide sequence ID" value="NZ_JABAIM010000004.1"/>
</dbReference>
<evidence type="ECO:0000313" key="10">
    <source>
        <dbReference type="Proteomes" id="UP000587991"/>
    </source>
</evidence>
<evidence type="ECO:0000313" key="9">
    <source>
        <dbReference type="EMBL" id="NLR76531.1"/>
    </source>
</evidence>